<protein>
    <recommendedName>
        <fullName evidence="1">Baseplate protein J-like barrel domain-containing protein</fullName>
    </recommendedName>
</protein>
<evidence type="ECO:0000313" key="2">
    <source>
        <dbReference type="EMBL" id="MBA3926530.1"/>
    </source>
</evidence>
<gene>
    <name evidence="2" type="ORF">HPK16_09255</name>
</gene>
<evidence type="ECO:0000313" key="3">
    <source>
        <dbReference type="Proteomes" id="UP000548787"/>
    </source>
</evidence>
<comment type="caution">
    <text evidence="2">The sequence shown here is derived from an EMBL/GenBank/DDBJ whole genome shotgun (WGS) entry which is preliminary data.</text>
</comment>
<organism evidence="2 3">
    <name type="scientific">Listeria rustica</name>
    <dbReference type="NCBI Taxonomy" id="2713503"/>
    <lineage>
        <taxon>Bacteria</taxon>
        <taxon>Bacillati</taxon>
        <taxon>Bacillota</taxon>
        <taxon>Bacilli</taxon>
        <taxon>Bacillales</taxon>
        <taxon>Listeriaceae</taxon>
        <taxon>Listeria</taxon>
    </lineage>
</organism>
<proteinExistence type="predicted"/>
<dbReference type="InterPro" id="IPR006949">
    <property type="entry name" value="Barrel_Baseplate_J-like"/>
</dbReference>
<dbReference type="RefSeq" id="WP_181676686.1">
    <property type="nucleotide sequence ID" value="NZ_JABJVM010000008.1"/>
</dbReference>
<keyword evidence="3" id="KW-1185">Reference proteome</keyword>
<sequence>MLDETGYKRPTYSEILEQEEAMARELFGEDADVSSTAALGKLIQINAWKLSELHELVERVYYSGFLRFSEGVQLEAHGNNRGIYRNPSSESYAIIEATGQPGFVLETETELTTENDVHFMLIEDLRIDATGIGYADAVSIDKGADQNVAANAINQLIEPFDEITFVTNIVASSGGADAETDKAYRDRIRLNNEGKSTAIRDAVIAAIRNVNGVQSASVIINNTMQTDGDGNPPKSIHPYVLGGNREDIARALHENIPATAQTVGTIAEVVKDLANIPHTYRFDYAVQVQIFVKVEATITPEFEVDGEAVIQDRIVGDIGGVNRENVVVISNQMGDEVDVSTLYHAIGDIAGIKKSRITIGTSKDNLSSATVTISPKSVAQTAIANIEVITIDN</sequence>
<feature type="domain" description="Baseplate protein J-like barrel" evidence="1">
    <location>
        <begin position="96"/>
        <end position="175"/>
    </location>
</feature>
<reference evidence="2 3" key="2">
    <citation type="submission" date="2020-08" db="EMBL/GenBank/DDBJ databases">
        <title>Listeria ohnekaius sp. nov. and Listeria portnoyii sp. nov. isolated from non-agricultural and natural environments.</title>
        <authorList>
            <person name="Weller D."/>
            <person name="Belias A.M."/>
            <person name="Liao J."/>
            <person name="Guo S."/>
            <person name="Orsi R.H."/>
            <person name="Wiedmann M."/>
        </authorList>
    </citation>
    <scope>NUCLEOTIDE SEQUENCE [LARGE SCALE GENOMIC DNA]</scope>
    <source>
        <strain evidence="2 3">FSL W9-0585</strain>
    </source>
</reference>
<accession>A0A7W1T6R8</accession>
<dbReference type="PANTHER" id="PTHR37829:SF3">
    <property type="entry name" value="PROTEIN JAYE-RELATED"/>
    <property type="match status" value="1"/>
</dbReference>
<dbReference type="InterPro" id="IPR052399">
    <property type="entry name" value="Phage_Baseplate_Assmbl_Protein"/>
</dbReference>
<dbReference type="PANTHER" id="PTHR37829">
    <property type="entry name" value="PHAGE-LIKE ELEMENT PBSX PROTEIN XKDT"/>
    <property type="match status" value="1"/>
</dbReference>
<dbReference type="EMBL" id="JABJVM010000008">
    <property type="protein sequence ID" value="MBA3926530.1"/>
    <property type="molecule type" value="Genomic_DNA"/>
</dbReference>
<dbReference type="Proteomes" id="UP000548787">
    <property type="component" value="Unassembled WGS sequence"/>
</dbReference>
<name>A0A7W1T6R8_9LIST</name>
<dbReference type="Pfam" id="PF04865">
    <property type="entry name" value="Baseplate_J"/>
    <property type="match status" value="1"/>
</dbReference>
<evidence type="ECO:0000259" key="1">
    <source>
        <dbReference type="Pfam" id="PF04865"/>
    </source>
</evidence>
<dbReference type="AlphaFoldDB" id="A0A7W1T6R8"/>
<reference evidence="2 3" key="1">
    <citation type="submission" date="2020-05" db="EMBL/GenBank/DDBJ databases">
        <authorList>
            <person name="Carlin C.R."/>
        </authorList>
    </citation>
    <scope>NUCLEOTIDE SEQUENCE [LARGE SCALE GENOMIC DNA]</scope>
    <source>
        <strain evidence="2 3">FSL W9-0585</strain>
    </source>
</reference>